<gene>
    <name evidence="1" type="ORF">J3R75_002206</name>
</gene>
<comment type="caution">
    <text evidence="1">The sequence shown here is derived from an EMBL/GenBank/DDBJ whole genome shotgun (WGS) entry which is preliminary data.</text>
</comment>
<evidence type="ECO:0000313" key="1">
    <source>
        <dbReference type="EMBL" id="MDQ0290099.1"/>
    </source>
</evidence>
<keyword evidence="2" id="KW-1185">Reference proteome</keyword>
<accession>A0AAE3VGH4</accession>
<sequence length="461" mass="48855">MKHQKTSGMLRGAWLVLLLIFVSGGLHAWQVDVFVNGSTEGATMSFGEGEADMKPMPPFSGMYGVVDVYLANPDKVYPAGISAAIQDFYNRLSVDIKASATRVDNRWVLVAGSNARLTWTAVEGAIPADFNIAWTEKGENKVEAVVAGATFSVKAGITYTLGVGVGTADIQTDPNNPNQMVGKDEQGNLEPAIITLTMPSVAAVTSYTISINLNAGTTLLAFPVYEAGVLTKYKANNGTEILPAGIAAAAAWIIEVVAPGYDVALAWDVTDPNVLIATLTKNNTRADGDWLLSAQPTKTGIAPLSANTTLTKVDGTDPTAEELLGNLIAIIQQLGTLDFDSNGVVDLDDATYLYNYAAGGMDPYATAEDLMAFTTAEATVAAAQTALDFFRNNLSELYFDGTDEQVGVLLDNATYFYNFASGNFDEYATGADLKAFSTAAATDALAEEALATMREFLENAR</sequence>
<dbReference type="AlphaFoldDB" id="A0AAE3VGH4"/>
<evidence type="ECO:0000313" key="2">
    <source>
        <dbReference type="Proteomes" id="UP001238163"/>
    </source>
</evidence>
<reference evidence="1" key="1">
    <citation type="submission" date="2023-07" db="EMBL/GenBank/DDBJ databases">
        <title>Genomic Encyclopedia of Type Strains, Phase IV (KMG-IV): sequencing the most valuable type-strain genomes for metagenomic binning, comparative biology and taxonomic classification.</title>
        <authorList>
            <person name="Goeker M."/>
        </authorList>
    </citation>
    <scope>NUCLEOTIDE SEQUENCE</scope>
    <source>
        <strain evidence="1">DSM 24202</strain>
    </source>
</reference>
<dbReference type="Proteomes" id="UP001238163">
    <property type="component" value="Unassembled WGS sequence"/>
</dbReference>
<proteinExistence type="predicted"/>
<dbReference type="EMBL" id="JAUSVL010000001">
    <property type="protein sequence ID" value="MDQ0290099.1"/>
    <property type="molecule type" value="Genomic_DNA"/>
</dbReference>
<dbReference type="RefSeq" id="WP_307261519.1">
    <property type="nucleotide sequence ID" value="NZ_JAUSVL010000001.1"/>
</dbReference>
<name>A0AAE3VGH4_9BACT</name>
<protein>
    <submittedName>
        <fullName evidence="1">Uncharacterized protein</fullName>
    </submittedName>
</protein>
<organism evidence="1 2">
    <name type="scientific">Oligosphaera ethanolica</name>
    <dbReference type="NCBI Taxonomy" id="760260"/>
    <lineage>
        <taxon>Bacteria</taxon>
        <taxon>Pseudomonadati</taxon>
        <taxon>Lentisphaerota</taxon>
        <taxon>Oligosphaeria</taxon>
        <taxon>Oligosphaerales</taxon>
        <taxon>Oligosphaeraceae</taxon>
        <taxon>Oligosphaera</taxon>
    </lineage>
</organism>